<evidence type="ECO:0008006" key="3">
    <source>
        <dbReference type="Google" id="ProtNLM"/>
    </source>
</evidence>
<protein>
    <recommendedName>
        <fullName evidence="3">HK97 gp10 family phage protein</fullName>
    </recommendedName>
</protein>
<dbReference type="EMBL" id="SDGZ01000004">
    <property type="protein sequence ID" value="TYC50890.1"/>
    <property type="molecule type" value="Genomic_DNA"/>
</dbReference>
<reference evidence="1 2" key="1">
    <citation type="submission" date="2019-01" db="EMBL/GenBank/DDBJ databases">
        <title>Weissella sp. nov., a novel lactic acid bacterium isolated from animal feces.</title>
        <authorList>
            <person name="Wang L.-T."/>
        </authorList>
    </citation>
    <scope>NUCLEOTIDE SEQUENCE [LARGE SCALE GENOMIC DNA]</scope>
    <source>
        <strain evidence="1 2">8H-2</strain>
    </source>
</reference>
<gene>
    <name evidence="1" type="ORF">ESZ50_01350</name>
</gene>
<comment type="caution">
    <text evidence="1">The sequence shown here is derived from an EMBL/GenBank/DDBJ whole genome shotgun (WGS) entry which is preliminary data.</text>
</comment>
<accession>A0A6C2C9V0</accession>
<proteinExistence type="predicted"/>
<keyword evidence="2" id="KW-1185">Reference proteome</keyword>
<sequence length="139" mass="15504">MSSGVQVEGMDQIKKNLERKLGRSTMLATTEQFAKKAGVAGQQIVRSAERSYQNTGKSVQQTTYKVQRGIVGGHYVRIGWKGNRKPLVHLNELGYTKKTKGGLRRIQPRGMGKIEDTKLSIGKTSLELAKRLMKEQMGK</sequence>
<evidence type="ECO:0000313" key="1">
    <source>
        <dbReference type="EMBL" id="TYC50890.1"/>
    </source>
</evidence>
<dbReference type="AlphaFoldDB" id="A0A6C2C9V0"/>
<dbReference type="OrthoDB" id="2242464at2"/>
<dbReference type="Proteomes" id="UP000371977">
    <property type="component" value="Unassembled WGS sequence"/>
</dbReference>
<name>A0A6C2C9V0_9LACO</name>
<organism evidence="1 2">
    <name type="scientific">Weissella muntiaci</name>
    <dbReference type="NCBI Taxonomy" id="2508881"/>
    <lineage>
        <taxon>Bacteria</taxon>
        <taxon>Bacillati</taxon>
        <taxon>Bacillota</taxon>
        <taxon>Bacilli</taxon>
        <taxon>Lactobacillales</taxon>
        <taxon>Lactobacillaceae</taxon>
        <taxon>Weissella</taxon>
    </lineage>
</organism>
<evidence type="ECO:0000313" key="2">
    <source>
        <dbReference type="Proteomes" id="UP000371977"/>
    </source>
</evidence>
<dbReference type="RefSeq" id="WP_148621800.1">
    <property type="nucleotide sequence ID" value="NZ_SDGZ01000004.1"/>
</dbReference>